<dbReference type="AlphaFoldDB" id="A0A1H7LWC8"/>
<reference evidence="3" key="1">
    <citation type="submission" date="2016-10" db="EMBL/GenBank/DDBJ databases">
        <authorList>
            <person name="Varghese N."/>
            <person name="Submissions S."/>
        </authorList>
    </citation>
    <scope>NUCLEOTIDE SEQUENCE [LARGE SCALE GENOMIC DNA]</scope>
    <source>
        <strain evidence="3">JS21-1</strain>
    </source>
</reference>
<evidence type="ECO:0000313" key="3">
    <source>
        <dbReference type="Proteomes" id="UP000199214"/>
    </source>
</evidence>
<keyword evidence="1" id="KW-0812">Transmembrane</keyword>
<feature type="transmembrane region" description="Helical" evidence="1">
    <location>
        <begin position="57"/>
        <end position="75"/>
    </location>
</feature>
<dbReference type="EMBL" id="FNZZ01000002">
    <property type="protein sequence ID" value="SEL03028.1"/>
    <property type="molecule type" value="Genomic_DNA"/>
</dbReference>
<protein>
    <submittedName>
        <fullName evidence="2">Uncharacterized protein</fullName>
    </submittedName>
</protein>
<organism evidence="2 3">
    <name type="scientific">Sphingomonas palmae</name>
    <dbReference type="NCBI Taxonomy" id="1855283"/>
    <lineage>
        <taxon>Bacteria</taxon>
        <taxon>Pseudomonadati</taxon>
        <taxon>Pseudomonadota</taxon>
        <taxon>Alphaproteobacteria</taxon>
        <taxon>Sphingomonadales</taxon>
        <taxon>Sphingomonadaceae</taxon>
        <taxon>Sphingomonas</taxon>
    </lineage>
</organism>
<feature type="transmembrane region" description="Helical" evidence="1">
    <location>
        <begin position="81"/>
        <end position="98"/>
    </location>
</feature>
<feature type="transmembrane region" description="Helical" evidence="1">
    <location>
        <begin position="110"/>
        <end position="129"/>
    </location>
</feature>
<sequence length="149" mass="16562">MPWYVACFWIVSALLVLAAWLRGEWPERVIATTLFVGVVLTRLVRSPLAIRYHQLEWRILVLDLITFAIFVLVAVRSDRRWPLFAAALMVPSLLAHLGHLINPGFHADGYSIAGLTTYLLLPVIAGGIWRTARRSRAASACERGSAPAS</sequence>
<dbReference type="RefSeq" id="WP_177171558.1">
    <property type="nucleotide sequence ID" value="NZ_FNZZ01000002.1"/>
</dbReference>
<evidence type="ECO:0000256" key="1">
    <source>
        <dbReference type="SAM" id="Phobius"/>
    </source>
</evidence>
<proteinExistence type="predicted"/>
<evidence type="ECO:0000313" key="2">
    <source>
        <dbReference type="EMBL" id="SEL03028.1"/>
    </source>
</evidence>
<accession>A0A1H7LWC8</accession>
<keyword evidence="1" id="KW-1133">Transmembrane helix</keyword>
<keyword evidence="1" id="KW-0472">Membrane</keyword>
<feature type="transmembrane region" description="Helical" evidence="1">
    <location>
        <begin position="28"/>
        <end position="45"/>
    </location>
</feature>
<dbReference type="Proteomes" id="UP000199214">
    <property type="component" value="Unassembled WGS sequence"/>
</dbReference>
<name>A0A1H7LWC8_9SPHN</name>
<keyword evidence="3" id="KW-1185">Reference proteome</keyword>
<dbReference type="STRING" id="1855283.SAMN05216382_1325"/>
<gene>
    <name evidence="2" type="ORF">SAMN05216382_1325</name>
</gene>